<reference evidence="1 2" key="1">
    <citation type="journal article" date="2014" name="Genome Announc.">
        <title>Draft Genome Sequence of the Iron-Oxidizing, Acidophilic, and Halotolerant 'Thiobacillus prosperus' Type Strain DSM 5130.</title>
        <authorList>
            <person name="Ossandon F.J."/>
            <person name="Cardenas J.P."/>
            <person name="Corbett M."/>
            <person name="Quatrini R."/>
            <person name="Holmes D.S."/>
            <person name="Watkin E."/>
        </authorList>
    </citation>
    <scope>NUCLEOTIDE SEQUENCE [LARGE SCALE GENOMIC DNA]</scope>
    <source>
        <strain evidence="1 2">DSM 5130</strain>
    </source>
</reference>
<evidence type="ECO:0000313" key="2">
    <source>
        <dbReference type="Proteomes" id="UP000029273"/>
    </source>
</evidence>
<sequence length="201" mass="22468">MTRDTNTAHPRPEPADAVAQTRCWIERVVLAHNLCPFARSPFEADRIRYMVSDARGAEDLLGDLREAVLHLHNSPAADTETTLLIHPGALLDFLDYNDFLDLADALIEDLGLSDEYQIASFHPDYQFAGTRPQDAENYTNRSPHPMLHLLRQSSLSAVLDRYPDPEAIPERNIEILRALGGERLRSTLAGCRLPADKEADG</sequence>
<protein>
    <recommendedName>
        <fullName evidence="3">Peptidase</fullName>
    </recommendedName>
</protein>
<keyword evidence="2" id="KW-1185">Reference proteome</keyword>
<dbReference type="InterPro" id="IPR009858">
    <property type="entry name" value="DUF1415"/>
</dbReference>
<gene>
    <name evidence="1" type="ORF">Thpro_021498</name>
</gene>
<organism evidence="1 2">
    <name type="scientific">Acidihalobacter prosperus</name>
    <dbReference type="NCBI Taxonomy" id="160660"/>
    <lineage>
        <taxon>Bacteria</taxon>
        <taxon>Pseudomonadati</taxon>
        <taxon>Pseudomonadota</taxon>
        <taxon>Gammaproteobacteria</taxon>
        <taxon>Chromatiales</taxon>
        <taxon>Ectothiorhodospiraceae</taxon>
        <taxon>Acidihalobacter</taxon>
    </lineage>
</organism>
<dbReference type="RefSeq" id="WP_052064255.1">
    <property type="nucleotide sequence ID" value="NZ_JQSG02000003.1"/>
</dbReference>
<dbReference type="AlphaFoldDB" id="A0A1A6C3P8"/>
<name>A0A1A6C3P8_9GAMM</name>
<accession>A0A1A6C3P8</accession>
<comment type="caution">
    <text evidence="1">The sequence shown here is derived from an EMBL/GenBank/DDBJ whole genome shotgun (WGS) entry which is preliminary data.</text>
</comment>
<evidence type="ECO:0008006" key="3">
    <source>
        <dbReference type="Google" id="ProtNLM"/>
    </source>
</evidence>
<dbReference type="Proteomes" id="UP000029273">
    <property type="component" value="Unassembled WGS sequence"/>
</dbReference>
<proteinExistence type="predicted"/>
<dbReference type="EMBL" id="JQSG02000003">
    <property type="protein sequence ID" value="OBS09170.1"/>
    <property type="molecule type" value="Genomic_DNA"/>
</dbReference>
<dbReference type="OrthoDB" id="277390at2"/>
<dbReference type="Pfam" id="PF07209">
    <property type="entry name" value="DUF1415"/>
    <property type="match status" value="1"/>
</dbReference>
<evidence type="ECO:0000313" key="1">
    <source>
        <dbReference type="EMBL" id="OBS09170.1"/>
    </source>
</evidence>